<dbReference type="Pfam" id="PF23098">
    <property type="entry name" value="Beta-prop_NOL10_N"/>
    <property type="match status" value="1"/>
</dbReference>
<dbReference type="PANTHER" id="PTHR14927:SF0">
    <property type="entry name" value="NUCLEOLAR PROTEIN 10"/>
    <property type="match status" value="1"/>
</dbReference>
<dbReference type="Gene3D" id="3.40.50.1820">
    <property type="entry name" value="alpha/beta hydrolase"/>
    <property type="match status" value="1"/>
</dbReference>
<dbReference type="InterPro" id="IPR056550">
    <property type="entry name" value="NOL10_2nd"/>
</dbReference>
<dbReference type="GO" id="GO:0032040">
    <property type="term" value="C:small-subunit processome"/>
    <property type="evidence" value="ECO:0007669"/>
    <property type="project" value="TreeGrafter"/>
</dbReference>
<dbReference type="SUPFAM" id="SSF50978">
    <property type="entry name" value="WD40 repeat-like"/>
    <property type="match status" value="1"/>
</dbReference>
<dbReference type="InterPro" id="IPR015943">
    <property type="entry name" value="WD40/YVTN_repeat-like_dom_sf"/>
</dbReference>
<evidence type="ECO:0000256" key="6">
    <source>
        <dbReference type="SAM" id="MobiDB-lite"/>
    </source>
</evidence>
<evidence type="ECO:0000259" key="9">
    <source>
        <dbReference type="Pfam" id="PF23097"/>
    </source>
</evidence>
<dbReference type="InterPro" id="IPR029058">
    <property type="entry name" value="AB_hydrolase_fold"/>
</dbReference>
<dbReference type="Pfam" id="PF08159">
    <property type="entry name" value="NUC153"/>
    <property type="match status" value="1"/>
</dbReference>
<dbReference type="Gene3D" id="2.130.10.10">
    <property type="entry name" value="YVTN repeat-like/Quinoprotein amine dehydrogenase"/>
    <property type="match status" value="1"/>
</dbReference>
<evidence type="ECO:0000256" key="1">
    <source>
        <dbReference type="ARBA" id="ARBA00004604"/>
    </source>
</evidence>
<dbReference type="InterPro" id="IPR040382">
    <property type="entry name" value="NOL10/Enp2"/>
</dbReference>
<reference evidence="11" key="1">
    <citation type="submission" date="2020-05" db="EMBL/GenBank/DDBJ databases">
        <title>Evolutionary and genomic comparisons of hybrid uninucleate and nonhybrid Rhizoctonia fungi.</title>
        <authorList>
            <person name="Li C."/>
            <person name="Chen X."/>
        </authorList>
    </citation>
    <scope>NUCLEOTIDE SEQUENCE</scope>
    <source>
        <strain evidence="11">AG-1 IA</strain>
    </source>
</reference>
<feature type="compositionally biased region" description="Acidic residues" evidence="6">
    <location>
        <begin position="497"/>
        <end position="513"/>
    </location>
</feature>
<accession>A0A8H8P146</accession>
<evidence type="ECO:0000313" key="11">
    <source>
        <dbReference type="EMBL" id="QRW23305.1"/>
    </source>
</evidence>
<feature type="domain" description="Nucleolar protein 10-like second" evidence="9">
    <location>
        <begin position="346"/>
        <end position="374"/>
    </location>
</feature>
<feature type="region of interest" description="Disordered" evidence="6">
    <location>
        <begin position="445"/>
        <end position="608"/>
    </location>
</feature>
<dbReference type="InterPro" id="IPR002018">
    <property type="entry name" value="CarbesteraseB"/>
</dbReference>
<dbReference type="InterPro" id="IPR036322">
    <property type="entry name" value="WD40_repeat_dom_sf"/>
</dbReference>
<proteinExistence type="inferred from homology"/>
<comment type="similarity">
    <text evidence="2">Belongs to the WD repeat NOL10/ENP2 family.</text>
</comment>
<protein>
    <submittedName>
        <fullName evidence="11">Carboxylesterase family</fullName>
    </submittedName>
</protein>
<dbReference type="GO" id="GO:0030686">
    <property type="term" value="C:90S preribosome"/>
    <property type="evidence" value="ECO:0007669"/>
    <property type="project" value="TreeGrafter"/>
</dbReference>
<dbReference type="SUPFAM" id="SSF53474">
    <property type="entry name" value="alpha/beta-Hydrolases"/>
    <property type="match status" value="1"/>
</dbReference>
<keyword evidence="4" id="KW-0677">Repeat</keyword>
<dbReference type="GeneID" id="67030620"/>
<dbReference type="Pfam" id="PF23097">
    <property type="entry name" value="NOL10_2nd"/>
    <property type="match status" value="1"/>
</dbReference>
<keyword evidence="3" id="KW-0853">WD repeat</keyword>
<name>A0A8H8P146_9AGAM</name>
<dbReference type="InterPro" id="IPR019819">
    <property type="entry name" value="Carboxylesterase_B_CS"/>
</dbReference>
<evidence type="ECO:0000256" key="3">
    <source>
        <dbReference type="ARBA" id="ARBA00022574"/>
    </source>
</evidence>
<feature type="domain" description="Nucleolar protein 10-like N-terminal" evidence="10">
    <location>
        <begin position="96"/>
        <end position="272"/>
    </location>
</feature>
<gene>
    <name evidence="11" type="ORF">RhiXN_08341</name>
</gene>
<dbReference type="PROSITE" id="PS00941">
    <property type="entry name" value="CARBOXYLESTERASE_B_2"/>
    <property type="match status" value="1"/>
</dbReference>
<feature type="domain" description="NUC153" evidence="8">
    <location>
        <begin position="436"/>
        <end position="464"/>
    </location>
</feature>
<evidence type="ECO:0000259" key="10">
    <source>
        <dbReference type="Pfam" id="PF23098"/>
    </source>
</evidence>
<dbReference type="EMBL" id="CP059667">
    <property type="protein sequence ID" value="QRW23305.1"/>
    <property type="molecule type" value="Genomic_DNA"/>
</dbReference>
<evidence type="ECO:0000256" key="5">
    <source>
        <dbReference type="ARBA" id="ARBA00023242"/>
    </source>
</evidence>
<dbReference type="RefSeq" id="XP_043183542.1">
    <property type="nucleotide sequence ID" value="XM_043328157.1"/>
</dbReference>
<evidence type="ECO:0000259" key="8">
    <source>
        <dbReference type="Pfam" id="PF08159"/>
    </source>
</evidence>
<organism evidence="11 12">
    <name type="scientific">Rhizoctonia solani</name>
    <dbReference type="NCBI Taxonomy" id="456999"/>
    <lineage>
        <taxon>Eukaryota</taxon>
        <taxon>Fungi</taxon>
        <taxon>Dikarya</taxon>
        <taxon>Basidiomycota</taxon>
        <taxon>Agaricomycotina</taxon>
        <taxon>Agaricomycetes</taxon>
        <taxon>Cantharellales</taxon>
        <taxon>Ceratobasidiaceae</taxon>
        <taxon>Rhizoctonia</taxon>
    </lineage>
</organism>
<dbReference type="PANTHER" id="PTHR14927">
    <property type="entry name" value="NUCLEOLAR PROTEIN 10"/>
    <property type="match status" value="1"/>
</dbReference>
<dbReference type="InterPro" id="IPR012580">
    <property type="entry name" value="NUC153"/>
</dbReference>
<evidence type="ECO:0000313" key="12">
    <source>
        <dbReference type="Proteomes" id="UP000650533"/>
    </source>
</evidence>
<feature type="compositionally biased region" description="Polar residues" evidence="6">
    <location>
        <begin position="531"/>
        <end position="554"/>
    </location>
</feature>
<dbReference type="KEGG" id="rsx:RhiXN_08341"/>
<evidence type="ECO:0000259" key="7">
    <source>
        <dbReference type="Pfam" id="PF00135"/>
    </source>
</evidence>
<dbReference type="Proteomes" id="UP000650533">
    <property type="component" value="Chromosome 10"/>
</dbReference>
<dbReference type="Pfam" id="PF00135">
    <property type="entry name" value="COesterase"/>
    <property type="match status" value="1"/>
</dbReference>
<evidence type="ECO:0000256" key="4">
    <source>
        <dbReference type="ARBA" id="ARBA00022737"/>
    </source>
</evidence>
<sequence>MSSDIKVYTVNGAPSNSTTSLPDWLVRKRAAKGKSKREIREHVQGTIDLVQHFEFPEASNRIKTTRDGHHAMATGTYKPQIAKGKSKREIREHVQGTIDLVQHFEFPEASNRIKTTRDGHHAMATGTYKPQIRVYDLDQLSMKFERHTDAENVDFLILSDDWTKSLHLQNDRTLELHTQGGFHYRTRIPKFGRTLAYHFPSCDALVAGAGSEVYRLNLAQGRFMAPFSLESDIEGVNAIDINPAHQLFAFGVDGRSVVDFWDPRAKARLSSLELPVGRRCDGFILERRWIVIGARPFATKDQGYGLPVQSVSWIEGGSRMAGDGLVISADRKVVKIWDRNSPGSDTFGTPTLKPYMHGFFLSLKLYDAARLIANPFAYEEHRERVVRDKLEKLSESRIRSKGGESVKVNKALAERAKRLERKKEKEGKEGVSLLSDPRFAEVFENPEFEVDTESREYGLLNPSTSSKSAPRDRTAVESEEEDTEKSSSDGLGSGSESDSDLGSEDGMEMDDDSDSSREGDLVAYDPRSRPLSKSQPHSVPQRKQTGPRLTTSRTRAAPSKPKQHSLGKDAHVNSLEDGGFEMSFVPSGKSDRPERKTNRPTGGKKVERFGAGMERGGWRDDDSVWGLFTNGLSRNTSGETSVSKTVCNCQMGVKQTTSALTMSSSLALGERLRNSGFYLLVPRGGYRWLVYARKMASPTASDDFPTRGSGHRFIATLVSLWLATLPPAAFAAGSGPVVHGADGLSYVGTRNTTSRQDYFLGIPFAQPPVGRLRFKPPVAWAPGNTTEVDATQFGATCQQPTGYVPINNALSEDCLTLNIWKPTDVTEKLPVMVYIYGGAFFLGDTLTYPGAFLVNRANEIGKPIIYVSINYRVGIYGFPPGQAAYDAGGRNLGFKDQRLALEWVNENIGYFGGDSTKVRSSTVTLFGTSAGGISAGVQTFYKKGEIGGLFHGIILESGSPGTVRALKPDHPIREAGFRFLANATGCLSGPSVCDLRTLQPDGPIPAAGFQLIANATGCLGDPSVFECIQKAPADVLSQANVDVLALEPTIFGPSYSPEDDFIAEPVRDILYSGKFAKVPFINGAQLDEGPILIDMLATNFSSEQDIVDWLTSGFGMSNLTAINELLKFYSTSPAAGSPYGTGDETFDKGPQFKRIASALGDYLFQAPRRDHLTYATKFGVKSWSYILKESSLGFPPKYGIAHGGDIPFVFQTLDINHPNAPQAAIELMKTIGSYWVNFAYSLDPNAGGDNLPLWPQYGEEKVALQLLGSNVTTIEDTDRTEATDFILKNDGSF</sequence>
<evidence type="ECO:0000256" key="2">
    <source>
        <dbReference type="ARBA" id="ARBA00005264"/>
    </source>
</evidence>
<dbReference type="InterPro" id="IPR056551">
    <property type="entry name" value="Beta-prop_NOL10_N"/>
</dbReference>
<dbReference type="GO" id="GO:0000462">
    <property type="term" value="P:maturation of SSU-rRNA from tricistronic rRNA transcript (SSU-rRNA, 5.8S rRNA, LSU-rRNA)"/>
    <property type="evidence" value="ECO:0007669"/>
    <property type="project" value="TreeGrafter"/>
</dbReference>
<comment type="subcellular location">
    <subcellularLocation>
        <location evidence="1">Nucleus</location>
        <location evidence="1">Nucleolus</location>
    </subcellularLocation>
</comment>
<feature type="domain" description="Carboxylesterase type B" evidence="7">
    <location>
        <begin position="749"/>
        <end position="1285"/>
    </location>
</feature>
<keyword evidence="5" id="KW-0539">Nucleus</keyword>